<evidence type="ECO:0000313" key="3">
    <source>
        <dbReference type="Proteomes" id="UP001590951"/>
    </source>
</evidence>
<feature type="compositionally biased region" description="Polar residues" evidence="1">
    <location>
        <begin position="20"/>
        <end position="35"/>
    </location>
</feature>
<keyword evidence="3" id="KW-1185">Reference proteome</keyword>
<dbReference type="EMBL" id="JBHFEH010000081">
    <property type="protein sequence ID" value="KAL2048735.1"/>
    <property type="molecule type" value="Genomic_DNA"/>
</dbReference>
<comment type="caution">
    <text evidence="2">The sequence shown here is derived from an EMBL/GenBank/DDBJ whole genome shotgun (WGS) entry which is preliminary data.</text>
</comment>
<sequence length="118" mass="13249">MYQAYGGNPGYDSRKDPAYSTPQTDRSTRSRSISKTPEDPRPRKARSPTRRSRSKIPEEGAKIQQAASDEGRQPSSRTRGESGRARRHPQPATQRDPGEKAGEFDPGTRPRNHSHHSR</sequence>
<name>A0ABR4ATZ4_9LECA</name>
<reference evidence="2 3" key="1">
    <citation type="submission" date="2024-09" db="EMBL/GenBank/DDBJ databases">
        <title>Rethinking Asexuality: The Enigmatic Case of Functional Sexual Genes in Lepraria (Stereocaulaceae).</title>
        <authorList>
            <person name="Doellman M."/>
            <person name="Sun Y."/>
            <person name="Barcenas-Pena A."/>
            <person name="Lumbsch H.T."/>
            <person name="Grewe F."/>
        </authorList>
    </citation>
    <scope>NUCLEOTIDE SEQUENCE [LARGE SCALE GENOMIC DNA]</scope>
    <source>
        <strain evidence="2 3">Grewe 0041</strain>
    </source>
</reference>
<feature type="compositionally biased region" description="Basic and acidic residues" evidence="1">
    <location>
        <begin position="96"/>
        <end position="108"/>
    </location>
</feature>
<accession>A0ABR4ATZ4</accession>
<evidence type="ECO:0000256" key="1">
    <source>
        <dbReference type="SAM" id="MobiDB-lite"/>
    </source>
</evidence>
<proteinExistence type="predicted"/>
<protein>
    <submittedName>
        <fullName evidence="2">Uncharacterized protein</fullName>
    </submittedName>
</protein>
<gene>
    <name evidence="2" type="ORF">ABVK25_010987</name>
</gene>
<organism evidence="2 3">
    <name type="scientific">Lepraria finkii</name>
    <dbReference type="NCBI Taxonomy" id="1340010"/>
    <lineage>
        <taxon>Eukaryota</taxon>
        <taxon>Fungi</taxon>
        <taxon>Dikarya</taxon>
        <taxon>Ascomycota</taxon>
        <taxon>Pezizomycotina</taxon>
        <taxon>Lecanoromycetes</taxon>
        <taxon>OSLEUM clade</taxon>
        <taxon>Lecanoromycetidae</taxon>
        <taxon>Lecanorales</taxon>
        <taxon>Lecanorineae</taxon>
        <taxon>Stereocaulaceae</taxon>
        <taxon>Lepraria</taxon>
    </lineage>
</organism>
<evidence type="ECO:0000313" key="2">
    <source>
        <dbReference type="EMBL" id="KAL2048735.1"/>
    </source>
</evidence>
<feature type="compositionally biased region" description="Basic residues" evidence="1">
    <location>
        <begin position="43"/>
        <end position="54"/>
    </location>
</feature>
<feature type="region of interest" description="Disordered" evidence="1">
    <location>
        <begin position="1"/>
        <end position="118"/>
    </location>
</feature>
<dbReference type="Proteomes" id="UP001590951">
    <property type="component" value="Unassembled WGS sequence"/>
</dbReference>